<dbReference type="EMBL" id="JBEPLJ010000007">
    <property type="protein sequence ID" value="MET3585955.1"/>
    <property type="molecule type" value="Genomic_DNA"/>
</dbReference>
<dbReference type="Proteomes" id="UP001549031">
    <property type="component" value="Unassembled WGS sequence"/>
</dbReference>
<dbReference type="PANTHER" id="PTHR43081:SF1">
    <property type="entry name" value="ADENYLATE CYCLASE, TERMINAL-DIFFERENTIATION SPECIFIC"/>
    <property type="match status" value="1"/>
</dbReference>
<evidence type="ECO:0000313" key="3">
    <source>
        <dbReference type="EMBL" id="MET3585955.1"/>
    </source>
</evidence>
<reference evidence="3 4" key="1">
    <citation type="submission" date="2024-06" db="EMBL/GenBank/DDBJ databases">
        <title>Genomic Encyclopedia of Type Strains, Phase IV (KMG-IV): sequencing the most valuable type-strain genomes for metagenomic binning, comparative biology and taxonomic classification.</title>
        <authorList>
            <person name="Goeker M."/>
        </authorList>
    </citation>
    <scope>NUCLEOTIDE SEQUENCE [LARGE SCALE GENOMIC DNA]</scope>
    <source>
        <strain evidence="3 4">DSM 105042</strain>
    </source>
</reference>
<dbReference type="InterPro" id="IPR050697">
    <property type="entry name" value="Adenylyl/Guanylyl_Cyclase_3/4"/>
</dbReference>
<dbReference type="GO" id="GO:0004016">
    <property type="term" value="F:adenylate cyclase activity"/>
    <property type="evidence" value="ECO:0007669"/>
    <property type="project" value="UniProtKB-EC"/>
</dbReference>
<dbReference type="Pfam" id="PF05226">
    <property type="entry name" value="CHASE2"/>
    <property type="match status" value="1"/>
</dbReference>
<keyword evidence="1" id="KW-1133">Transmembrane helix</keyword>
<dbReference type="InterPro" id="IPR001054">
    <property type="entry name" value="A/G_cyclase"/>
</dbReference>
<evidence type="ECO:0000313" key="4">
    <source>
        <dbReference type="Proteomes" id="UP001549031"/>
    </source>
</evidence>
<gene>
    <name evidence="3" type="ORF">ABID21_002070</name>
</gene>
<protein>
    <submittedName>
        <fullName evidence="3">Adenylate cyclase</fullName>
        <ecNumber evidence="3">4.6.1.1</ecNumber>
    </submittedName>
</protein>
<dbReference type="PANTHER" id="PTHR43081">
    <property type="entry name" value="ADENYLATE CYCLASE, TERMINAL-DIFFERENTIATION SPECIFIC-RELATED"/>
    <property type="match status" value="1"/>
</dbReference>
<evidence type="ECO:0000256" key="1">
    <source>
        <dbReference type="SAM" id="Phobius"/>
    </source>
</evidence>
<comment type="caution">
    <text evidence="3">The sequence shown here is derived from an EMBL/GenBank/DDBJ whole genome shotgun (WGS) entry which is preliminary data.</text>
</comment>
<dbReference type="SUPFAM" id="SSF55073">
    <property type="entry name" value="Nucleotide cyclase"/>
    <property type="match status" value="1"/>
</dbReference>
<keyword evidence="1" id="KW-0812">Transmembrane</keyword>
<dbReference type="SMART" id="SM00044">
    <property type="entry name" value="CYCc"/>
    <property type="match status" value="1"/>
</dbReference>
<organism evidence="3 4">
    <name type="scientific">Pseudorhizobium tarimense</name>
    <dbReference type="NCBI Taxonomy" id="1079109"/>
    <lineage>
        <taxon>Bacteria</taxon>
        <taxon>Pseudomonadati</taxon>
        <taxon>Pseudomonadota</taxon>
        <taxon>Alphaproteobacteria</taxon>
        <taxon>Hyphomicrobiales</taxon>
        <taxon>Rhizobiaceae</taxon>
        <taxon>Rhizobium/Agrobacterium group</taxon>
        <taxon>Pseudorhizobium</taxon>
    </lineage>
</organism>
<dbReference type="SUPFAM" id="SSF82866">
    <property type="entry name" value="Multidrug efflux transporter AcrB transmembrane domain"/>
    <property type="match status" value="1"/>
</dbReference>
<keyword evidence="1" id="KW-0472">Membrane</keyword>
<sequence>MQRFSGSFPWQHSFARRRDVQIIVLAAAILASMVLVQRLPAWRLIDHRSFDYLTTVQPPALPERGPIIVAIDEPSLAEINLQWPWPRTLHARLVTALRAAGAHVIGLDIIFSEPSTAEADKTFASVLGPDVVLAGDESLISSPQADQLIRTMPLSMFTDAGAVAGIASVSLHEDGVLRAIPNRDESFAGAILRTAARPVPPSEGELLLQSYGGPRTYPTVSYYQALEPEAFLPNGLFRDRIVIVGLSLQNAPSISSGGADAFATPATIRNGRLTAGAEVQATFVDNLRTGDGIAKAGPGYSGVFLLSAIAFASLLVWRGTNWLTWFGAAIAITLAVLGSLVVLRATGIFMSPASPAVSLAAVVLAQSSIDYAAERRSRRQITKAFSQYLSPELVERLAKDPERLKLGGETRELTILFCDVRGFSAIAEDLKDDPAHLTQLVNRLLTPLSNVILKHGGTIDKYIGDCIMAFWNAPLPDPNHARHAVSAALEMLKAVTDLNSELRSEAEGVGPTFPELRVGIGINTGTCVVGNMGSDSRFDYSALGDAVNLAARLETASKDYGVPILLGEATVLQLLDAFEIRELESTTVRGRNEVSRVFTLASTSP</sequence>
<feature type="transmembrane region" description="Helical" evidence="1">
    <location>
        <begin position="20"/>
        <end position="39"/>
    </location>
</feature>
<dbReference type="Pfam" id="PF00211">
    <property type="entry name" value="Guanylate_cyc"/>
    <property type="match status" value="1"/>
</dbReference>
<dbReference type="CDD" id="cd07302">
    <property type="entry name" value="CHD"/>
    <property type="match status" value="1"/>
</dbReference>
<dbReference type="PROSITE" id="PS50125">
    <property type="entry name" value="GUANYLATE_CYCLASE_2"/>
    <property type="match status" value="1"/>
</dbReference>
<name>A0ABV2H5Y2_9HYPH</name>
<accession>A0ABV2H5Y2</accession>
<dbReference type="InterPro" id="IPR007890">
    <property type="entry name" value="CHASE2"/>
</dbReference>
<dbReference type="RefSeq" id="WP_247243925.1">
    <property type="nucleotide sequence ID" value="NZ_JALJRA010000007.1"/>
</dbReference>
<feature type="transmembrane region" description="Helical" evidence="1">
    <location>
        <begin position="323"/>
        <end position="343"/>
    </location>
</feature>
<proteinExistence type="predicted"/>
<dbReference type="SMART" id="SM01080">
    <property type="entry name" value="CHASE2"/>
    <property type="match status" value="1"/>
</dbReference>
<keyword evidence="4" id="KW-1185">Reference proteome</keyword>
<feature type="transmembrane region" description="Helical" evidence="1">
    <location>
        <begin position="297"/>
        <end position="317"/>
    </location>
</feature>
<feature type="domain" description="Guanylate cyclase" evidence="2">
    <location>
        <begin position="414"/>
        <end position="554"/>
    </location>
</feature>
<keyword evidence="3" id="KW-0456">Lyase</keyword>
<dbReference type="Gene3D" id="3.30.70.1230">
    <property type="entry name" value="Nucleotide cyclase"/>
    <property type="match status" value="1"/>
</dbReference>
<dbReference type="InterPro" id="IPR029787">
    <property type="entry name" value="Nucleotide_cyclase"/>
</dbReference>
<evidence type="ECO:0000259" key="2">
    <source>
        <dbReference type="PROSITE" id="PS50125"/>
    </source>
</evidence>
<dbReference type="EC" id="4.6.1.1" evidence="3"/>